<dbReference type="Gene3D" id="3.30.470.20">
    <property type="entry name" value="ATP-grasp fold, B domain"/>
    <property type="match status" value="2"/>
</dbReference>
<dbReference type="NCBIfam" id="TIGR02068">
    <property type="entry name" value="cya_phycin_syn"/>
    <property type="match status" value="1"/>
</dbReference>
<dbReference type="GO" id="GO:0005524">
    <property type="term" value="F:ATP binding"/>
    <property type="evidence" value="ECO:0007669"/>
    <property type="project" value="UniProtKB-UniRule"/>
</dbReference>
<dbReference type="InterPro" id="IPR004101">
    <property type="entry name" value="Mur_ligase_C"/>
</dbReference>
<proteinExistence type="inferred from homology"/>
<dbReference type="InterPro" id="IPR036565">
    <property type="entry name" value="Mur-like_cat_sf"/>
</dbReference>
<dbReference type="eggNOG" id="COG0189">
    <property type="taxonomic scope" value="Bacteria"/>
</dbReference>
<feature type="domain" description="ATP-grasp" evidence="14">
    <location>
        <begin position="222"/>
        <end position="476"/>
    </location>
</feature>
<reference evidence="15 16" key="2">
    <citation type="journal article" date="2003" name="DNA Res.">
        <title>Complete genome structure of Gloeobacter violaceus PCC 7421, a cyanobacterium that lacks thylakoids (supplement).</title>
        <authorList>
            <person name="Nakamura Y."/>
            <person name="Kaneko T."/>
            <person name="Sato S."/>
            <person name="Mimuro M."/>
            <person name="Miyashita H."/>
            <person name="Tsuchiya T."/>
            <person name="Sasamoto S."/>
            <person name="Watanabe A."/>
            <person name="Kawashima K."/>
            <person name="Kishida Y."/>
            <person name="Kiyokawa C."/>
            <person name="Kohara M."/>
            <person name="Matsumoto M."/>
            <person name="Matsuno A."/>
            <person name="Nakazaki N."/>
            <person name="Shimpo S."/>
            <person name="Takeuchi C."/>
            <person name="Yamada M."/>
            <person name="Tabata S."/>
        </authorList>
    </citation>
    <scope>NUCLEOTIDE SEQUENCE [LARGE SCALE GENOMIC DNA]</scope>
    <source>
        <strain evidence="16">ATCC 29082 / PCC 7421</strain>
    </source>
</reference>
<dbReference type="InterPro" id="IPR011810">
    <property type="entry name" value="Cya_phycin_syn"/>
</dbReference>
<dbReference type="OrthoDB" id="9803907at2"/>
<dbReference type="HOGENOM" id="CLU_016806_0_0_3"/>
<dbReference type="PhylomeDB" id="Q7NDB0"/>
<dbReference type="InterPro" id="IPR036615">
    <property type="entry name" value="Mur_ligase_C_dom_sf"/>
</dbReference>
<dbReference type="EC" id="6.3.2.30" evidence="4"/>
<dbReference type="EnsemblBacteria" id="BAC92267">
    <property type="protein sequence ID" value="BAC92267"/>
    <property type="gene ID" value="BAC92267"/>
</dbReference>
<dbReference type="GO" id="GO:0046872">
    <property type="term" value="F:metal ion binding"/>
    <property type="evidence" value="ECO:0007669"/>
    <property type="project" value="InterPro"/>
</dbReference>
<dbReference type="PATRIC" id="fig|251221.4.peg.4356"/>
<dbReference type="Pfam" id="PF02875">
    <property type="entry name" value="Mur_ligase_C"/>
    <property type="match status" value="1"/>
</dbReference>
<sequence length="876" mass="95666">MRILQTHALRGPNYWSIRRHNLIVMQLDLEELEEKPTNLIPGFDDRLLALMPSLMQHGCSEGRDGAFMERVTEGTWMGHVIEHVALELQTLAGMDVAFGRTRQTSTYGVYNVVFSYVEEAAGRYAARAAVRICRTLVAGEPYTELEQDIQELKEIREEVRFGPSTASIVEEAQTRGIPHIRLSEKSLVQLGYGIHQKRIQATTTTNTSIIATELASDKTATKGMLASVGIPVPRGTTVRRLADLEEAIEELGGYPVVLKPLDANHGKGITVDVRDLKTAQSAYDAAREFSKEVIVEQYITGKDYRILVINHQVVAVAERVPAHITGDGRQSIHELIDQVNRDPRRGFGHENVLTLITIDEMTQRILDLRGHTLDTVLAEGEICYLKSTANLSTGGTAIDRTDLLHPNNAFLAERVSRNIGLDICGIDLICPDISQPINEVGGAVIEVNAAPGFRMHIAPSEGLPRNVAEPVVDMLFPPGAKTRIPIIAVTGTNGKTTTTRLIAHILRGIGLRVGFTTTDGVYIQNQMVMKGDMTGPFSAKLVLKDPTVEAAVMETARGGILREGLGFPVCDIAVVLNVTADHLGLKGVETLEDLARVKSVVPESVHPDGFVVLNADDELVADMAHDAKAPVSYFSLDPQSPLIQDHVSRGGIAAVFEEGHVSILKGAWKLRVERVVNIPLTLSGRAVFMIQNVLAATLAAFLHGIKIDDIRAGLGSFVPSPAQTPGRLNVFDVNGFEVIVDYAHNPAGYEAIQQVLERMDNPRKIGVIGGPGDRRDEDLRKLGYLAAGMFDAAIVKEDDDRRGRAPDEAASLIVEGIKQRNPEFPFQTILDEAEAVEHALRNAACSDLVVIFPADVQRTIQIISRVKEESDPVRLP</sequence>
<dbReference type="KEGG" id="gvi:gll4326"/>
<organism evidence="15 16">
    <name type="scientific">Gloeobacter violaceus (strain ATCC 29082 / PCC 7421)</name>
    <dbReference type="NCBI Taxonomy" id="251221"/>
    <lineage>
        <taxon>Bacteria</taxon>
        <taxon>Bacillati</taxon>
        <taxon>Cyanobacteriota</taxon>
        <taxon>Cyanophyceae</taxon>
        <taxon>Gloeobacterales</taxon>
        <taxon>Gloeobacteraceae</taxon>
        <taxon>Gloeobacter</taxon>
    </lineage>
</organism>
<dbReference type="InterPro" id="IPR018109">
    <property type="entry name" value="Folylpolyglutamate_synth_CS"/>
</dbReference>
<evidence type="ECO:0000256" key="9">
    <source>
        <dbReference type="ARBA" id="ARBA00022840"/>
    </source>
</evidence>
<comment type="catalytic activity">
    <reaction evidence="11">
        <text>[L-4-(L-arginin-2-N-yl)aspartate](n)-L-aspartate + L-arginine + ATP = [L-4-(L-arginin-2-N-yl)aspartate](n+1) + ADP + phosphate + H(+)</text>
        <dbReference type="Rhea" id="RHEA:23888"/>
        <dbReference type="Rhea" id="RHEA-COMP:13732"/>
        <dbReference type="Rhea" id="RHEA-COMP:13733"/>
        <dbReference type="ChEBI" id="CHEBI:15378"/>
        <dbReference type="ChEBI" id="CHEBI:30616"/>
        <dbReference type="ChEBI" id="CHEBI:32682"/>
        <dbReference type="ChEBI" id="CHEBI:43474"/>
        <dbReference type="ChEBI" id="CHEBI:137986"/>
        <dbReference type="ChEBI" id="CHEBI:137990"/>
        <dbReference type="ChEBI" id="CHEBI:456216"/>
        <dbReference type="EC" id="6.3.2.30"/>
    </reaction>
</comment>
<dbReference type="STRING" id="251221.gene:10761845"/>
<evidence type="ECO:0000256" key="8">
    <source>
        <dbReference type="ARBA" id="ARBA00022741"/>
    </source>
</evidence>
<comment type="catalytic activity">
    <reaction evidence="12">
        <text>[L-4-(L-arginin-2-N-yl)aspartate](n) + L-aspartate + ATP = [L-4-(L-arginin-2-N-yl)aspartate](n)-L-aspartate + ADP + phosphate + H(+)</text>
        <dbReference type="Rhea" id="RHEA:13277"/>
        <dbReference type="Rhea" id="RHEA-COMP:13728"/>
        <dbReference type="Rhea" id="RHEA-COMP:13733"/>
        <dbReference type="ChEBI" id="CHEBI:15378"/>
        <dbReference type="ChEBI" id="CHEBI:29991"/>
        <dbReference type="ChEBI" id="CHEBI:30616"/>
        <dbReference type="ChEBI" id="CHEBI:43474"/>
        <dbReference type="ChEBI" id="CHEBI:137986"/>
        <dbReference type="ChEBI" id="CHEBI:137990"/>
        <dbReference type="ChEBI" id="CHEBI:456216"/>
        <dbReference type="EC" id="6.3.2.29"/>
    </reaction>
</comment>
<evidence type="ECO:0000313" key="16">
    <source>
        <dbReference type="Proteomes" id="UP000000557"/>
    </source>
</evidence>
<dbReference type="SUPFAM" id="SSF53244">
    <property type="entry name" value="MurD-like peptide ligases, peptide-binding domain"/>
    <property type="match status" value="1"/>
</dbReference>
<protein>
    <recommendedName>
        <fullName evidence="6">Cyanophycin synthetase</fullName>
        <ecNumber evidence="5">6.3.2.29</ecNumber>
        <ecNumber evidence="4">6.3.2.30</ecNumber>
    </recommendedName>
    <alternativeName>
        <fullName evidence="10">Cyanophycin synthase</fullName>
    </alternativeName>
</protein>
<evidence type="ECO:0000256" key="13">
    <source>
        <dbReference type="PROSITE-ProRule" id="PRU00409"/>
    </source>
</evidence>
<evidence type="ECO:0000256" key="10">
    <source>
        <dbReference type="ARBA" id="ARBA00031353"/>
    </source>
</evidence>
<name>Q7NDB0_GLOVI</name>
<dbReference type="GO" id="GO:0004326">
    <property type="term" value="F:tetrahydrofolylpolyglutamate synthase activity"/>
    <property type="evidence" value="ECO:0007669"/>
    <property type="project" value="InterPro"/>
</dbReference>
<gene>
    <name evidence="15" type="primary">cphA</name>
</gene>
<evidence type="ECO:0000256" key="11">
    <source>
        <dbReference type="ARBA" id="ARBA00048094"/>
    </source>
</evidence>
<keyword evidence="8 13" id="KW-0547">Nucleotide-binding</keyword>
<dbReference type="NCBIfam" id="NF010623">
    <property type="entry name" value="PRK14016.1"/>
    <property type="match status" value="1"/>
</dbReference>
<dbReference type="InterPro" id="IPR013221">
    <property type="entry name" value="Mur_ligase_cen"/>
</dbReference>
<accession>Q7NDB0</accession>
<dbReference type="Gene3D" id="3.40.1190.10">
    <property type="entry name" value="Mur-like, catalytic domain"/>
    <property type="match status" value="1"/>
</dbReference>
<dbReference type="PROSITE" id="PS01011">
    <property type="entry name" value="FOLYLPOLYGLU_SYNT_1"/>
    <property type="match status" value="1"/>
</dbReference>
<dbReference type="InParanoid" id="Q7NDB0"/>
<dbReference type="eggNOG" id="COG0769">
    <property type="taxonomic scope" value="Bacteria"/>
</dbReference>
<dbReference type="GO" id="GO:0071161">
    <property type="term" value="F:cyanophycin synthetase activity (L-arginine-adding)"/>
    <property type="evidence" value="ECO:0007669"/>
    <property type="project" value="UniProtKB-EC"/>
</dbReference>
<dbReference type="Pfam" id="PF08443">
    <property type="entry name" value="RimK"/>
    <property type="match status" value="1"/>
</dbReference>
<dbReference type="GO" id="GO:0071160">
    <property type="term" value="F:cyanophycin synthetase activity (L-aspartate-adding)"/>
    <property type="evidence" value="ECO:0007669"/>
    <property type="project" value="UniProtKB-EC"/>
</dbReference>
<reference evidence="15 16" key="1">
    <citation type="journal article" date="2003" name="DNA Res.">
        <title>Complete genome structure of Gloeobacter violaceus PCC 7421, a cyanobacterium that lacks thylakoids.</title>
        <authorList>
            <person name="Nakamura Y."/>
            <person name="Kaneko T."/>
            <person name="Sato S."/>
            <person name="Mimuro M."/>
            <person name="Miyashita H."/>
            <person name="Tsuchiya T."/>
            <person name="Sasamoto S."/>
            <person name="Watanabe A."/>
            <person name="Kawashima K."/>
            <person name="Kishida Y."/>
            <person name="Kiyokawa C."/>
            <person name="Kohara M."/>
            <person name="Matsumoto M."/>
            <person name="Matsuno A."/>
            <person name="Nakazaki N."/>
            <person name="Shimpo S."/>
            <person name="Takeuchi C."/>
            <person name="Yamada M."/>
            <person name="Tabata S."/>
        </authorList>
    </citation>
    <scope>NUCLEOTIDE SEQUENCE [LARGE SCALE GENOMIC DNA]</scope>
    <source>
        <strain evidence="16">ATCC 29082 / PCC 7421</strain>
    </source>
</reference>
<dbReference type="Pfam" id="PF08245">
    <property type="entry name" value="Mur_ligase_M"/>
    <property type="match status" value="1"/>
</dbReference>
<dbReference type="EMBL" id="BA000045">
    <property type="protein sequence ID" value="BAC92267.1"/>
    <property type="molecule type" value="Genomic_DNA"/>
</dbReference>
<dbReference type="Pfam" id="PF18921">
    <property type="entry name" value="Cyanophycin_syn"/>
    <property type="match status" value="1"/>
</dbReference>
<keyword evidence="7" id="KW-0436">Ligase</keyword>
<evidence type="ECO:0000259" key="14">
    <source>
        <dbReference type="PROSITE" id="PS50975"/>
    </source>
</evidence>
<dbReference type="Proteomes" id="UP000000557">
    <property type="component" value="Chromosome"/>
</dbReference>
<comment type="similarity">
    <text evidence="2">In the C-terminal section; belongs to the MurCDEF family.</text>
</comment>
<evidence type="ECO:0000256" key="1">
    <source>
        <dbReference type="ARBA" id="ARBA00003184"/>
    </source>
</evidence>
<comment type="subunit">
    <text evidence="3">Homodimer.</text>
</comment>
<dbReference type="InterPro" id="IPR013651">
    <property type="entry name" value="ATP-grasp_RimK-type"/>
</dbReference>
<evidence type="ECO:0000256" key="3">
    <source>
        <dbReference type="ARBA" id="ARBA00011738"/>
    </source>
</evidence>
<evidence type="ECO:0000313" key="15">
    <source>
        <dbReference type="EMBL" id="BAC92267.1"/>
    </source>
</evidence>
<dbReference type="Gene3D" id="3.90.190.20">
    <property type="entry name" value="Mur ligase, C-terminal domain"/>
    <property type="match status" value="1"/>
</dbReference>
<evidence type="ECO:0000256" key="5">
    <source>
        <dbReference type="ARBA" id="ARBA00013005"/>
    </source>
</evidence>
<dbReference type="PANTHER" id="PTHR23135:SF18">
    <property type="entry name" value="CYANOPHYCIN SYNTHETASE"/>
    <property type="match status" value="1"/>
</dbReference>
<comment type="function">
    <text evidence="1">Catalyzes the ATP-dependent polymerization of arginine and aspartate to multi-L-arginyl-poly-L-aspartic acid (cyanophycin; a water-insoluble reserve polymer).</text>
</comment>
<evidence type="ECO:0000256" key="12">
    <source>
        <dbReference type="ARBA" id="ARBA00048425"/>
    </source>
</evidence>
<evidence type="ECO:0000256" key="6">
    <source>
        <dbReference type="ARBA" id="ARBA00022036"/>
    </source>
</evidence>
<dbReference type="EC" id="6.3.2.29" evidence="5"/>
<dbReference type="PANTHER" id="PTHR23135">
    <property type="entry name" value="MUR LIGASE FAMILY MEMBER"/>
    <property type="match status" value="1"/>
</dbReference>
<dbReference type="SUPFAM" id="SSF53623">
    <property type="entry name" value="MurD-like peptide ligases, catalytic domain"/>
    <property type="match status" value="1"/>
</dbReference>
<keyword evidence="9 13" id="KW-0067">ATP-binding</keyword>
<dbReference type="RefSeq" id="WP_011144309.1">
    <property type="nucleotide sequence ID" value="NC_005125.1"/>
</dbReference>
<evidence type="ECO:0000256" key="4">
    <source>
        <dbReference type="ARBA" id="ARBA00012968"/>
    </source>
</evidence>
<keyword evidence="16" id="KW-1185">Reference proteome</keyword>
<dbReference type="SUPFAM" id="SSF56059">
    <property type="entry name" value="Glutathione synthetase ATP-binding domain-like"/>
    <property type="match status" value="1"/>
</dbReference>
<dbReference type="InterPro" id="IPR044019">
    <property type="entry name" value="Cyanophycin_syn_N"/>
</dbReference>
<dbReference type="InterPro" id="IPR011761">
    <property type="entry name" value="ATP-grasp"/>
</dbReference>
<evidence type="ECO:0000256" key="2">
    <source>
        <dbReference type="ARBA" id="ARBA00009060"/>
    </source>
</evidence>
<dbReference type="PROSITE" id="PS50975">
    <property type="entry name" value="ATP_GRASP"/>
    <property type="match status" value="1"/>
</dbReference>
<dbReference type="AlphaFoldDB" id="Q7NDB0"/>
<evidence type="ECO:0000256" key="7">
    <source>
        <dbReference type="ARBA" id="ARBA00022598"/>
    </source>
</evidence>
<dbReference type="GO" id="GO:0016874">
    <property type="term" value="F:ligase activity"/>
    <property type="evidence" value="ECO:0000318"/>
    <property type="project" value="GO_Central"/>
</dbReference>